<dbReference type="STRING" id="475255.SAMN04488101_11368"/>
<keyword evidence="11" id="KW-1185">Reference proteome</keyword>
<reference evidence="10 11" key="1">
    <citation type="submission" date="2017-04" db="EMBL/GenBank/DDBJ databases">
        <authorList>
            <person name="Afonso C.L."/>
            <person name="Miller P.J."/>
            <person name="Scott M.A."/>
            <person name="Spackman E."/>
            <person name="Goraichik I."/>
            <person name="Dimitrov K.M."/>
            <person name="Suarez D.L."/>
            <person name="Swayne D.E."/>
        </authorList>
    </citation>
    <scope>NUCLEOTIDE SEQUENCE [LARGE SCALE GENOMIC DNA]</scope>
    <source>
        <strain evidence="10 11">DSM 19625</strain>
    </source>
</reference>
<dbReference type="EMBL" id="FWYB01000013">
    <property type="protein sequence ID" value="SMD10283.1"/>
    <property type="molecule type" value="Genomic_DNA"/>
</dbReference>
<keyword evidence="3 7" id="KW-1134">Transmembrane beta strand</keyword>
<gene>
    <name evidence="10" type="ORF">SAMN04488101_11368</name>
</gene>
<evidence type="ECO:0000256" key="3">
    <source>
        <dbReference type="ARBA" id="ARBA00022452"/>
    </source>
</evidence>
<keyword evidence="5 7" id="KW-0472">Membrane</keyword>
<dbReference type="OrthoDB" id="9768177at2"/>
<name>A0A1W2EKS7_9SPHI</name>
<dbReference type="Pfam" id="PF07660">
    <property type="entry name" value="STN"/>
    <property type="match status" value="1"/>
</dbReference>
<dbReference type="Pfam" id="PF07715">
    <property type="entry name" value="Plug"/>
    <property type="match status" value="1"/>
</dbReference>
<dbReference type="InterPro" id="IPR008969">
    <property type="entry name" value="CarboxyPept-like_regulatory"/>
</dbReference>
<dbReference type="InterPro" id="IPR011662">
    <property type="entry name" value="Secretin/TonB_short_N"/>
</dbReference>
<protein>
    <submittedName>
        <fullName evidence="10">TonB-linked outer membrane protein, SusC/RagA family</fullName>
    </submittedName>
</protein>
<dbReference type="Gene3D" id="2.60.40.1120">
    <property type="entry name" value="Carboxypeptidase-like, regulatory domain"/>
    <property type="match status" value="1"/>
</dbReference>
<evidence type="ECO:0000256" key="6">
    <source>
        <dbReference type="ARBA" id="ARBA00023237"/>
    </source>
</evidence>
<dbReference type="Gene3D" id="2.40.170.20">
    <property type="entry name" value="TonB-dependent receptor, beta-barrel domain"/>
    <property type="match status" value="1"/>
</dbReference>
<evidence type="ECO:0000259" key="9">
    <source>
        <dbReference type="Pfam" id="PF07715"/>
    </source>
</evidence>
<accession>A0A1W2EKS7</accession>
<evidence type="ECO:0000313" key="10">
    <source>
        <dbReference type="EMBL" id="SMD10283.1"/>
    </source>
</evidence>
<comment type="similarity">
    <text evidence="7">Belongs to the TonB-dependent receptor family.</text>
</comment>
<sequence length="1175" mass="131479">MYEILHAIKHGMKPYAYKILLTMKLTTLLIFFGLLQVNATSRAQITITNKQITLERVFKEIQKQAGYDFFYNNDLIRKLPPVSLNVKNASLAAVLEESLVGQPFQYKVVNNSVVITARIISAPLEKHVPVRIEGTVRDEKGKPIPGVTIIVKGKSATATKTDKDGHYVLMSVDDEDTLIFRYLGYAVKEVVIGSKRTIDVKLEPVESKLDEVTISTGYQQIKLEQSTGAASVIGHKEYDSRINTTDFLTGLQSKIPGLLINNDIEFEGNSLFQIRGISTINGSKQPLIVMDGYPTELSLATINPNEIESVTVLKDAAASAIYGVRASNGVIVIERKKAKVGKTSIGFRSTLSLTPKENYERYRWDKDGANIAVNFAKETNGTSALLSWLLMNNVAAGSISIFTPPVNIMAQQAAGVITKEEADRQFTKLGNYDNAAEYGRLFLQTAATQTYNLDFSGGTENVLYYITANYNDSDLSQIKNGNNRFGLSGRLNLKFSKRFSMELNTNFQESKSNSVPIPKINNLYTYERLQDENGNPMPIFSGSYMNPFYNKMIMSLGLFDNMNYPVRDINEVSDRIHTVNNRVTTNFRYDLGQGLNINLGAVYETARTDTRHLASENSTQVRQFVNRYTESGTNGLIYNLPKGSYLSQIAASTESYTIRAQVNYNKRITEDHSLNLIFGSEVRRVLNKSNSSGNFGYSDETLLQRPVNYITIQNTAFVTPYAKSNPAISYDGLFAQTYDEDRFLSAYFNAVYSFRNKYSLTGSARIDQSNLFGSDPKNRYKPAWSIGAGWNIDREKFIQNQEWINSFKIRSALGFNGNVAKNALPEVIAKAGLNQFDNTQAMLSLLSPANSRIRWEQTYNLNIGMDYRIFKNITGNIDYYIKKSKELLASNLIDPTKGINSAIINESSIRNNGLEISLHADWMNRRTFNWNTGFVFSHNKSKILKVHNASILPNARSFMYATGGRTSYLKGYAVGAIFNYRYAGVDSKGEALIYDKDGNTKNFYVNDAGLDDVDYVGPSIPAYNLGLSNRVDIGNFYVYAMLNYFGGFSVKIPILDPSVTRPLKGAGNYWRVAGDENIPGVLPALKYRNYNNYMQATDRFNLNGAYVTLGDLTAAYSLRGTQLLKKAGLSNLEIRAQASNLYTVAMNKENYSAATRSYEKSYLTPTYTMALNVNF</sequence>
<evidence type="ECO:0000256" key="5">
    <source>
        <dbReference type="ARBA" id="ARBA00023136"/>
    </source>
</evidence>
<dbReference type="NCBIfam" id="TIGR04056">
    <property type="entry name" value="OMP_RagA_SusC"/>
    <property type="match status" value="1"/>
</dbReference>
<dbReference type="SUPFAM" id="SSF56935">
    <property type="entry name" value="Porins"/>
    <property type="match status" value="1"/>
</dbReference>
<feature type="domain" description="TonB-dependent receptor plug" evidence="9">
    <location>
        <begin position="223"/>
        <end position="330"/>
    </location>
</feature>
<evidence type="ECO:0000313" key="11">
    <source>
        <dbReference type="Proteomes" id="UP000192678"/>
    </source>
</evidence>
<keyword evidence="4 7" id="KW-0812">Transmembrane</keyword>
<keyword evidence="2 7" id="KW-0813">Transport</keyword>
<dbReference type="NCBIfam" id="TIGR04057">
    <property type="entry name" value="SusC_RagA_signa"/>
    <property type="match status" value="1"/>
</dbReference>
<dbReference type="AlphaFoldDB" id="A0A1W2EKS7"/>
<dbReference type="PROSITE" id="PS52016">
    <property type="entry name" value="TONB_DEPENDENT_REC_3"/>
    <property type="match status" value="1"/>
</dbReference>
<proteinExistence type="inferred from homology"/>
<dbReference type="Pfam" id="PF13715">
    <property type="entry name" value="CarbopepD_reg_2"/>
    <property type="match status" value="1"/>
</dbReference>
<feature type="domain" description="Secretin/TonB short N-terminal" evidence="8">
    <location>
        <begin position="67"/>
        <end position="117"/>
    </location>
</feature>
<dbReference type="InterPro" id="IPR039426">
    <property type="entry name" value="TonB-dep_rcpt-like"/>
</dbReference>
<dbReference type="SUPFAM" id="SSF49464">
    <property type="entry name" value="Carboxypeptidase regulatory domain-like"/>
    <property type="match status" value="1"/>
</dbReference>
<evidence type="ECO:0000256" key="7">
    <source>
        <dbReference type="PROSITE-ProRule" id="PRU01360"/>
    </source>
</evidence>
<dbReference type="GO" id="GO:0009279">
    <property type="term" value="C:cell outer membrane"/>
    <property type="evidence" value="ECO:0007669"/>
    <property type="project" value="UniProtKB-SubCell"/>
</dbReference>
<dbReference type="InterPro" id="IPR036942">
    <property type="entry name" value="Beta-barrel_TonB_sf"/>
</dbReference>
<dbReference type="InterPro" id="IPR012910">
    <property type="entry name" value="Plug_dom"/>
</dbReference>
<dbReference type="InterPro" id="IPR023997">
    <property type="entry name" value="TonB-dep_OMP_SusC/RagA_CS"/>
</dbReference>
<dbReference type="InterPro" id="IPR023996">
    <property type="entry name" value="TonB-dep_OMP_SusC/RagA"/>
</dbReference>
<dbReference type="RefSeq" id="WP_084291209.1">
    <property type="nucleotide sequence ID" value="NZ_FWYB01000013.1"/>
</dbReference>
<keyword evidence="6 7" id="KW-0998">Cell outer membrane</keyword>
<comment type="subcellular location">
    <subcellularLocation>
        <location evidence="1 7">Cell outer membrane</location>
        <topology evidence="1 7">Multi-pass membrane protein</topology>
    </subcellularLocation>
</comment>
<evidence type="ECO:0000259" key="8">
    <source>
        <dbReference type="Pfam" id="PF07660"/>
    </source>
</evidence>
<evidence type="ECO:0000256" key="2">
    <source>
        <dbReference type="ARBA" id="ARBA00022448"/>
    </source>
</evidence>
<dbReference type="Proteomes" id="UP000192678">
    <property type="component" value="Unassembled WGS sequence"/>
</dbReference>
<dbReference type="Gene3D" id="2.170.130.10">
    <property type="entry name" value="TonB-dependent receptor, plug domain"/>
    <property type="match status" value="1"/>
</dbReference>
<organism evidence="10 11">
    <name type="scientific">Pedobacter nyackensis</name>
    <dbReference type="NCBI Taxonomy" id="475255"/>
    <lineage>
        <taxon>Bacteria</taxon>
        <taxon>Pseudomonadati</taxon>
        <taxon>Bacteroidota</taxon>
        <taxon>Sphingobacteriia</taxon>
        <taxon>Sphingobacteriales</taxon>
        <taxon>Sphingobacteriaceae</taxon>
        <taxon>Pedobacter</taxon>
    </lineage>
</organism>
<evidence type="ECO:0000256" key="1">
    <source>
        <dbReference type="ARBA" id="ARBA00004571"/>
    </source>
</evidence>
<evidence type="ECO:0000256" key="4">
    <source>
        <dbReference type="ARBA" id="ARBA00022692"/>
    </source>
</evidence>
<dbReference type="InterPro" id="IPR037066">
    <property type="entry name" value="Plug_dom_sf"/>
</dbReference>